<organism evidence="1 2">
    <name type="scientific">Mycobacterium sherrisii</name>
    <dbReference type="NCBI Taxonomy" id="243061"/>
    <lineage>
        <taxon>Bacteria</taxon>
        <taxon>Bacillati</taxon>
        <taxon>Actinomycetota</taxon>
        <taxon>Actinomycetes</taxon>
        <taxon>Mycobacteriales</taxon>
        <taxon>Mycobacteriaceae</taxon>
        <taxon>Mycobacterium</taxon>
        <taxon>Mycobacterium simiae complex</taxon>
    </lineage>
</organism>
<comment type="caution">
    <text evidence="1">The sequence shown here is derived from an EMBL/GenBank/DDBJ whole genome shotgun (WGS) entry which is preliminary data.</text>
</comment>
<evidence type="ECO:0000313" key="1">
    <source>
        <dbReference type="EMBL" id="ODR05122.1"/>
    </source>
</evidence>
<protein>
    <submittedName>
        <fullName evidence="1">Uncharacterized protein</fullName>
    </submittedName>
</protein>
<gene>
    <name evidence="1" type="ORF">BHQ21_15250</name>
</gene>
<sequence>MVAAAIDNGCDQGTVDALRDMAPVTYVNLRQVLASITIVDTPAGDASVLSRDDGDADDTVN</sequence>
<dbReference type="EMBL" id="MIHC01000025">
    <property type="protein sequence ID" value="ODR05122.1"/>
    <property type="molecule type" value="Genomic_DNA"/>
</dbReference>
<name>A0A1E3SSM2_9MYCO</name>
<accession>A0A1E3SSM2</accession>
<dbReference type="Proteomes" id="UP000094224">
    <property type="component" value="Unassembled WGS sequence"/>
</dbReference>
<keyword evidence="2" id="KW-1185">Reference proteome</keyword>
<proteinExistence type="predicted"/>
<dbReference type="AlphaFoldDB" id="A0A1E3SSM2"/>
<evidence type="ECO:0000313" key="2">
    <source>
        <dbReference type="Proteomes" id="UP000094224"/>
    </source>
</evidence>
<reference evidence="2" key="1">
    <citation type="submission" date="2016-09" db="EMBL/GenBank/DDBJ databases">
        <authorList>
            <person name="Greninger A.L."/>
            <person name="Jerome K.R."/>
            <person name="Mcnair B."/>
            <person name="Wallis C."/>
            <person name="Fang F."/>
        </authorList>
    </citation>
    <scope>NUCLEOTIDE SEQUENCE [LARGE SCALE GENOMIC DNA]</scope>
    <source>
        <strain evidence="2">BC1_M4</strain>
    </source>
</reference>